<organism evidence="1 2">
    <name type="scientific">Plantimonas leprariae</name>
    <dbReference type="NCBI Taxonomy" id="2615207"/>
    <lineage>
        <taxon>Bacteria</taxon>
        <taxon>Pseudomonadati</taxon>
        <taxon>Pseudomonadota</taxon>
        <taxon>Alphaproteobacteria</taxon>
        <taxon>Hyphomicrobiales</taxon>
        <taxon>Aurantimonadaceae</taxon>
        <taxon>Plantimonas</taxon>
    </lineage>
</organism>
<dbReference type="Proteomes" id="UP000432089">
    <property type="component" value="Unassembled WGS sequence"/>
</dbReference>
<keyword evidence="2" id="KW-1185">Reference proteome</keyword>
<gene>
    <name evidence="1" type="ORF">F6X38_16935</name>
</gene>
<evidence type="ECO:0000313" key="2">
    <source>
        <dbReference type="Proteomes" id="UP000432089"/>
    </source>
</evidence>
<reference evidence="1 2" key="1">
    <citation type="submission" date="2019-09" db="EMBL/GenBank/DDBJ databases">
        <title>YIM 132180 draft genome.</title>
        <authorList>
            <person name="Zhang K."/>
        </authorList>
    </citation>
    <scope>NUCLEOTIDE SEQUENCE [LARGE SCALE GENOMIC DNA]</scope>
    <source>
        <strain evidence="1 2">YIM 132180</strain>
    </source>
</reference>
<dbReference type="AlphaFoldDB" id="A0A7V7PMI8"/>
<proteinExistence type="predicted"/>
<evidence type="ECO:0000313" key="1">
    <source>
        <dbReference type="EMBL" id="KAB0678107.1"/>
    </source>
</evidence>
<sequence length="74" mass="7968">MARNDDSALVDRFARSVAAALAAELGEDAALSRLTAALPDTEADLKPIYEDVIAALRQSRKARARKARDEQAAE</sequence>
<accession>A0A7V7PMI8</accession>
<dbReference type="RefSeq" id="WP_150971670.1">
    <property type="nucleotide sequence ID" value="NZ_VZDO01000014.1"/>
</dbReference>
<dbReference type="EMBL" id="VZDO01000014">
    <property type="protein sequence ID" value="KAB0678107.1"/>
    <property type="molecule type" value="Genomic_DNA"/>
</dbReference>
<name>A0A7V7PMI8_9HYPH</name>
<protein>
    <submittedName>
        <fullName evidence="1">Uncharacterized protein</fullName>
    </submittedName>
</protein>
<comment type="caution">
    <text evidence="1">The sequence shown here is derived from an EMBL/GenBank/DDBJ whole genome shotgun (WGS) entry which is preliminary data.</text>
</comment>